<evidence type="ECO:0000256" key="2">
    <source>
        <dbReference type="ARBA" id="ARBA00022723"/>
    </source>
</evidence>
<evidence type="ECO:0000313" key="3">
    <source>
        <dbReference type="EMBL" id="MFD1674493.1"/>
    </source>
</evidence>
<proteinExistence type="inferred from homology"/>
<dbReference type="PANTHER" id="PTHR37302">
    <property type="entry name" value="SLR1116 PROTEIN"/>
    <property type="match status" value="1"/>
</dbReference>
<keyword evidence="4" id="KW-1185">Reference proteome</keyword>
<reference evidence="4" key="1">
    <citation type="journal article" date="2019" name="Int. J. Syst. Evol. Microbiol.">
        <title>The Global Catalogue of Microorganisms (GCM) 10K type strain sequencing project: providing services to taxonomists for standard genome sequencing and annotation.</title>
        <authorList>
            <consortium name="The Broad Institute Genomics Platform"/>
            <consortium name="The Broad Institute Genome Sequencing Center for Infectious Disease"/>
            <person name="Wu L."/>
            <person name="Ma J."/>
        </authorList>
    </citation>
    <scope>NUCLEOTIDE SEQUENCE [LARGE SCALE GENOMIC DNA]</scope>
    <source>
        <strain evidence="4">CGMCC 1.12286</strain>
    </source>
</reference>
<dbReference type="RefSeq" id="WP_377942359.1">
    <property type="nucleotide sequence ID" value="NZ_JBHUCX010000020.1"/>
</dbReference>
<comment type="similarity">
    <text evidence="1">Belongs to the DinB family.</text>
</comment>
<accession>A0ABW4JFK9</accession>
<keyword evidence="2" id="KW-0479">Metal-binding</keyword>
<organism evidence="3 4">
    <name type="scientific">Alicyclobacillus fodiniaquatilis</name>
    <dbReference type="NCBI Taxonomy" id="1661150"/>
    <lineage>
        <taxon>Bacteria</taxon>
        <taxon>Bacillati</taxon>
        <taxon>Bacillota</taxon>
        <taxon>Bacilli</taxon>
        <taxon>Bacillales</taxon>
        <taxon>Alicyclobacillaceae</taxon>
        <taxon>Alicyclobacillus</taxon>
    </lineage>
</organism>
<dbReference type="Pfam" id="PF05163">
    <property type="entry name" value="DinB"/>
    <property type="match status" value="1"/>
</dbReference>
<evidence type="ECO:0000256" key="1">
    <source>
        <dbReference type="ARBA" id="ARBA00008635"/>
    </source>
</evidence>
<dbReference type="PANTHER" id="PTHR37302:SF3">
    <property type="entry name" value="DAMAGE-INDUCIBLE PROTEIN DINB"/>
    <property type="match status" value="1"/>
</dbReference>
<dbReference type="InterPro" id="IPR034660">
    <property type="entry name" value="DinB/YfiT-like"/>
</dbReference>
<sequence>MNQFRSQYEWVRRTREALLAYCEEFSSADYIQQVDIATGDSIRNLHFHVADCYETWLGRRALKKQIRKINPEQITDAKEMRHVFQDVNDLVDEFIGAFEHDWENPIQVQWNNHSLTPTPLWLFTHTVTHEFHHKGQIVKMGRQLGYIPPDTDLIFP</sequence>
<evidence type="ECO:0000313" key="4">
    <source>
        <dbReference type="Proteomes" id="UP001597079"/>
    </source>
</evidence>
<name>A0ABW4JFK9_9BACL</name>
<dbReference type="SUPFAM" id="SSF109854">
    <property type="entry name" value="DinB/YfiT-like putative metalloenzymes"/>
    <property type="match status" value="1"/>
</dbReference>
<dbReference type="EMBL" id="JBHUCX010000020">
    <property type="protein sequence ID" value="MFD1674493.1"/>
    <property type="molecule type" value="Genomic_DNA"/>
</dbReference>
<gene>
    <name evidence="3" type="ORF">ACFSB2_07210</name>
</gene>
<dbReference type="Proteomes" id="UP001597079">
    <property type="component" value="Unassembled WGS sequence"/>
</dbReference>
<dbReference type="InterPro" id="IPR007837">
    <property type="entry name" value="DinB"/>
</dbReference>
<comment type="caution">
    <text evidence="3">The sequence shown here is derived from an EMBL/GenBank/DDBJ whole genome shotgun (WGS) entry which is preliminary data.</text>
</comment>
<protein>
    <submittedName>
        <fullName evidence="3">DinB family protein</fullName>
    </submittedName>
</protein>
<dbReference type="Gene3D" id="1.20.120.450">
    <property type="entry name" value="dinb family like domain"/>
    <property type="match status" value="1"/>
</dbReference>